<dbReference type="PANTHER" id="PTHR44067">
    <property type="entry name" value="S-ADENOSYL-L-METHIONINE-DEPENDENT METHYLTRANSFERASE SUPERFAMILY PROTEIN-RELATED"/>
    <property type="match status" value="1"/>
</dbReference>
<name>D7MJ33_ARALL</name>
<dbReference type="Gramene" id="scaffold_703888.1">
    <property type="protein sequence ID" value="scaffold_703888.1"/>
    <property type="gene ID" value="scaffold_703888.1"/>
</dbReference>
<protein>
    <recommendedName>
        <fullName evidence="3">Methyltransferase</fullName>
    </recommendedName>
</protein>
<dbReference type="EMBL" id="GL348719">
    <property type="protein sequence ID" value="EFH44894.1"/>
    <property type="molecule type" value="Genomic_DNA"/>
</dbReference>
<sequence>MRKIGLLRLKVKTDFLIGHGKIRIRFDISSGSGIFAARMAEKNVNIISNTLNKDASFSEFVAARGIFPLFLSLDQRLPFYDNVFDLIHANASNGLDIGARINPRSWSS</sequence>
<organism evidence="2">
    <name type="scientific">Arabidopsis lyrata subsp. lyrata</name>
    <name type="common">Lyre-leaved rock-cress</name>
    <dbReference type="NCBI Taxonomy" id="81972"/>
    <lineage>
        <taxon>Eukaryota</taxon>
        <taxon>Viridiplantae</taxon>
        <taxon>Streptophyta</taxon>
        <taxon>Embryophyta</taxon>
        <taxon>Tracheophyta</taxon>
        <taxon>Spermatophyta</taxon>
        <taxon>Magnoliopsida</taxon>
        <taxon>eudicotyledons</taxon>
        <taxon>Gunneridae</taxon>
        <taxon>Pentapetalae</taxon>
        <taxon>rosids</taxon>
        <taxon>malvids</taxon>
        <taxon>Brassicales</taxon>
        <taxon>Brassicaceae</taxon>
        <taxon>Camelineae</taxon>
        <taxon>Arabidopsis</taxon>
    </lineage>
</organism>
<dbReference type="AlphaFoldDB" id="D7MJ33"/>
<proteinExistence type="predicted"/>
<keyword evidence="2" id="KW-1185">Reference proteome</keyword>
<evidence type="ECO:0008006" key="3">
    <source>
        <dbReference type="Google" id="ProtNLM"/>
    </source>
</evidence>
<reference evidence="2" key="1">
    <citation type="journal article" date="2011" name="Nat. Genet.">
        <title>The Arabidopsis lyrata genome sequence and the basis of rapid genome size change.</title>
        <authorList>
            <person name="Hu T.T."/>
            <person name="Pattyn P."/>
            <person name="Bakker E.G."/>
            <person name="Cao J."/>
            <person name="Cheng J.-F."/>
            <person name="Clark R.M."/>
            <person name="Fahlgren N."/>
            <person name="Fawcett J.A."/>
            <person name="Grimwood J."/>
            <person name="Gundlach H."/>
            <person name="Haberer G."/>
            <person name="Hollister J.D."/>
            <person name="Ossowski S."/>
            <person name="Ottilar R.P."/>
            <person name="Salamov A.A."/>
            <person name="Schneeberger K."/>
            <person name="Spannagl M."/>
            <person name="Wang X."/>
            <person name="Yang L."/>
            <person name="Nasrallah M.E."/>
            <person name="Bergelson J."/>
            <person name="Carrington J.C."/>
            <person name="Gaut B.S."/>
            <person name="Schmutz J."/>
            <person name="Mayer K.F.X."/>
            <person name="Van de Peer Y."/>
            <person name="Grigoriev I.V."/>
            <person name="Nordborg M."/>
            <person name="Weigel D."/>
            <person name="Guo Y.-L."/>
        </authorList>
    </citation>
    <scope>NUCLEOTIDE SEQUENCE [LARGE SCALE GENOMIC DNA]</scope>
    <source>
        <strain evidence="2">cv. MN47</strain>
    </source>
</reference>
<dbReference type="SUPFAM" id="SSF53335">
    <property type="entry name" value="S-adenosyl-L-methionine-dependent methyltransferases"/>
    <property type="match status" value="1"/>
</dbReference>
<dbReference type="InterPro" id="IPR029063">
    <property type="entry name" value="SAM-dependent_MTases_sf"/>
</dbReference>
<dbReference type="Proteomes" id="UP000008694">
    <property type="component" value="Unassembled WGS sequence"/>
</dbReference>
<evidence type="ECO:0000313" key="2">
    <source>
        <dbReference type="Proteomes" id="UP000008694"/>
    </source>
</evidence>
<gene>
    <name evidence="1" type="ORF">ARALYDRAFT_916146</name>
</gene>
<dbReference type="HOGENOM" id="CLU_2200549_0_0_1"/>
<accession>D7MJ33</accession>
<evidence type="ECO:0000313" key="1">
    <source>
        <dbReference type="EMBL" id="EFH44894.1"/>
    </source>
</evidence>
<dbReference type="InterPro" id="IPR053223">
    <property type="entry name" value="Prob_Methyltransferase"/>
</dbReference>
<dbReference type="eggNOG" id="ENOG502QSWM">
    <property type="taxonomic scope" value="Eukaryota"/>
</dbReference>
<dbReference type="PANTHER" id="PTHR44067:SF3">
    <property type="entry name" value="OS06G0138600 PROTEIN"/>
    <property type="match status" value="1"/>
</dbReference>
<dbReference type="STRING" id="81972.D7MJ33"/>